<accession>A0ABP3IG07</accession>
<proteinExistence type="predicted"/>
<keyword evidence="2" id="KW-0902">Two-component regulatory system</keyword>
<dbReference type="PANTHER" id="PTHR48111:SF1">
    <property type="entry name" value="TWO-COMPONENT RESPONSE REGULATOR ORR33"/>
    <property type="match status" value="1"/>
</dbReference>
<sequence>MSVKEMNTAERAYGLTTQPFRTPAEEQDMRLEEMAGVPVFCPVTQRVIIVSPNPTEIYELLRDLSEGCFDVLVFHHLEQGIRNAQAADLLIFDFTFYREIGDAAAIQTLMKQTGDVPCLLLVNESVLAGLDQGLMNHELLVWPARKGEILYHAQRIIRNQGERSTSLSVLNGSSPTVYKDLWIDRKKMAVYKDGVQIELTKTEYELFIQLLDHEGTVLSREELLSEIWGTTFLGGSNIVDVHIKSLRKKLGDRAVDSLYIATVRGVGYRLAD</sequence>
<keyword evidence="1" id="KW-0597">Phosphoprotein</keyword>
<name>A0ABP3IG07_9BACL</name>
<evidence type="ECO:0000313" key="9">
    <source>
        <dbReference type="Proteomes" id="UP001500340"/>
    </source>
</evidence>
<evidence type="ECO:0000256" key="2">
    <source>
        <dbReference type="ARBA" id="ARBA00023012"/>
    </source>
</evidence>
<feature type="DNA-binding region" description="OmpR/PhoB-type" evidence="6">
    <location>
        <begin position="173"/>
        <end position="272"/>
    </location>
</feature>
<evidence type="ECO:0000313" key="8">
    <source>
        <dbReference type="EMBL" id="GAA0401397.1"/>
    </source>
</evidence>
<evidence type="ECO:0000256" key="5">
    <source>
        <dbReference type="ARBA" id="ARBA00023163"/>
    </source>
</evidence>
<gene>
    <name evidence="8" type="ORF">GCM10008933_34920</name>
</gene>
<dbReference type="SUPFAM" id="SSF46894">
    <property type="entry name" value="C-terminal effector domain of the bipartite response regulators"/>
    <property type="match status" value="1"/>
</dbReference>
<evidence type="ECO:0000256" key="4">
    <source>
        <dbReference type="ARBA" id="ARBA00023125"/>
    </source>
</evidence>
<evidence type="ECO:0000256" key="6">
    <source>
        <dbReference type="PROSITE-ProRule" id="PRU01091"/>
    </source>
</evidence>
<feature type="domain" description="OmpR/PhoB-type" evidence="7">
    <location>
        <begin position="173"/>
        <end position="272"/>
    </location>
</feature>
<evidence type="ECO:0000256" key="1">
    <source>
        <dbReference type="ARBA" id="ARBA00022553"/>
    </source>
</evidence>
<dbReference type="Gene3D" id="1.10.10.10">
    <property type="entry name" value="Winged helix-like DNA-binding domain superfamily/Winged helix DNA-binding domain"/>
    <property type="match status" value="1"/>
</dbReference>
<dbReference type="SMART" id="SM00862">
    <property type="entry name" value="Trans_reg_C"/>
    <property type="match status" value="1"/>
</dbReference>
<keyword evidence="3" id="KW-0805">Transcription regulation</keyword>
<dbReference type="InterPro" id="IPR036388">
    <property type="entry name" value="WH-like_DNA-bd_sf"/>
</dbReference>
<dbReference type="Pfam" id="PF00486">
    <property type="entry name" value="Trans_reg_C"/>
    <property type="match status" value="1"/>
</dbReference>
<keyword evidence="4 6" id="KW-0238">DNA-binding</keyword>
<dbReference type="CDD" id="cd00383">
    <property type="entry name" value="trans_reg_C"/>
    <property type="match status" value="1"/>
</dbReference>
<comment type="caution">
    <text evidence="8">The sequence shown here is derived from an EMBL/GenBank/DDBJ whole genome shotgun (WGS) entry which is preliminary data.</text>
</comment>
<dbReference type="EMBL" id="BAAACX010000015">
    <property type="protein sequence ID" value="GAA0401397.1"/>
    <property type="molecule type" value="Genomic_DNA"/>
</dbReference>
<dbReference type="InterPro" id="IPR001867">
    <property type="entry name" value="OmpR/PhoB-type_DNA-bd"/>
</dbReference>
<dbReference type="PROSITE" id="PS51755">
    <property type="entry name" value="OMPR_PHOB"/>
    <property type="match status" value="1"/>
</dbReference>
<dbReference type="PANTHER" id="PTHR48111">
    <property type="entry name" value="REGULATOR OF RPOS"/>
    <property type="match status" value="1"/>
</dbReference>
<dbReference type="InterPro" id="IPR016032">
    <property type="entry name" value="Sig_transdc_resp-reg_C-effctor"/>
</dbReference>
<dbReference type="InterPro" id="IPR039420">
    <property type="entry name" value="WalR-like"/>
</dbReference>
<keyword evidence="5" id="KW-0804">Transcription</keyword>
<reference evidence="9" key="1">
    <citation type="journal article" date="2019" name="Int. J. Syst. Evol. Microbiol.">
        <title>The Global Catalogue of Microorganisms (GCM) 10K type strain sequencing project: providing services to taxonomists for standard genome sequencing and annotation.</title>
        <authorList>
            <consortium name="The Broad Institute Genomics Platform"/>
            <consortium name="The Broad Institute Genome Sequencing Center for Infectious Disease"/>
            <person name="Wu L."/>
            <person name="Ma J."/>
        </authorList>
    </citation>
    <scope>NUCLEOTIDE SEQUENCE [LARGE SCALE GENOMIC DNA]</scope>
    <source>
        <strain evidence="9">JCM 12774</strain>
    </source>
</reference>
<protein>
    <submittedName>
        <fullName evidence="8">Response regulator transcription factor</fullName>
    </submittedName>
</protein>
<evidence type="ECO:0000259" key="7">
    <source>
        <dbReference type="PROSITE" id="PS51755"/>
    </source>
</evidence>
<dbReference type="Proteomes" id="UP001500340">
    <property type="component" value="Unassembled WGS sequence"/>
</dbReference>
<keyword evidence="9" id="KW-1185">Reference proteome</keyword>
<dbReference type="RefSeq" id="WP_343863155.1">
    <property type="nucleotide sequence ID" value="NZ_BAAACX010000015.1"/>
</dbReference>
<evidence type="ECO:0000256" key="3">
    <source>
        <dbReference type="ARBA" id="ARBA00023015"/>
    </source>
</evidence>
<organism evidence="8 9">
    <name type="scientific">Paenibacillus motobuensis</name>
    <dbReference type="NCBI Taxonomy" id="295324"/>
    <lineage>
        <taxon>Bacteria</taxon>
        <taxon>Bacillati</taxon>
        <taxon>Bacillota</taxon>
        <taxon>Bacilli</taxon>
        <taxon>Bacillales</taxon>
        <taxon>Paenibacillaceae</taxon>
        <taxon>Paenibacillus</taxon>
    </lineage>
</organism>